<gene>
    <name evidence="1" type="ORF">LCGC14_1576940</name>
</gene>
<dbReference type="EMBL" id="LAZR01012363">
    <property type="protein sequence ID" value="KKM27223.1"/>
    <property type="molecule type" value="Genomic_DNA"/>
</dbReference>
<accession>A0A0F9KZ37</accession>
<reference evidence="1" key="1">
    <citation type="journal article" date="2015" name="Nature">
        <title>Complex archaea that bridge the gap between prokaryotes and eukaryotes.</title>
        <authorList>
            <person name="Spang A."/>
            <person name="Saw J.H."/>
            <person name="Jorgensen S.L."/>
            <person name="Zaremba-Niedzwiedzka K."/>
            <person name="Martijn J."/>
            <person name="Lind A.E."/>
            <person name="van Eijk R."/>
            <person name="Schleper C."/>
            <person name="Guy L."/>
            <person name="Ettema T.J."/>
        </authorList>
    </citation>
    <scope>NUCLEOTIDE SEQUENCE</scope>
</reference>
<evidence type="ECO:0000313" key="1">
    <source>
        <dbReference type="EMBL" id="KKM27223.1"/>
    </source>
</evidence>
<dbReference type="AlphaFoldDB" id="A0A0F9KZ37"/>
<proteinExistence type="predicted"/>
<protein>
    <submittedName>
        <fullName evidence="1">Uncharacterized protein</fullName>
    </submittedName>
</protein>
<feature type="non-terminal residue" evidence="1">
    <location>
        <position position="1"/>
    </location>
</feature>
<organism evidence="1">
    <name type="scientific">marine sediment metagenome</name>
    <dbReference type="NCBI Taxonomy" id="412755"/>
    <lineage>
        <taxon>unclassified sequences</taxon>
        <taxon>metagenomes</taxon>
        <taxon>ecological metagenomes</taxon>
    </lineage>
</organism>
<name>A0A0F9KZ37_9ZZZZ</name>
<comment type="caution">
    <text evidence="1">The sequence shown here is derived from an EMBL/GenBank/DDBJ whole genome shotgun (WGS) entry which is preliminary data.</text>
</comment>
<sequence length="31" mass="3562">TEEYSNPKKKEGIIYSIPSLIPETIIKVNEQ</sequence>